<dbReference type="KEGG" id="loa:LOAG_16824"/>
<feature type="region of interest" description="Disordered" evidence="1">
    <location>
        <begin position="1"/>
        <end position="25"/>
    </location>
</feature>
<dbReference type="AlphaFoldDB" id="A0A1S0UKR5"/>
<gene>
    <name evidence="2" type="ORF">LOAG_16824</name>
</gene>
<dbReference type="RefSeq" id="XP_020306969.1">
    <property type="nucleotide sequence ID" value="XM_020449483.1"/>
</dbReference>
<dbReference type="EMBL" id="JH712087">
    <property type="protein sequence ID" value="EJD76155.1"/>
    <property type="molecule type" value="Genomic_DNA"/>
</dbReference>
<evidence type="ECO:0000256" key="1">
    <source>
        <dbReference type="SAM" id="MobiDB-lite"/>
    </source>
</evidence>
<evidence type="ECO:0000313" key="2">
    <source>
        <dbReference type="EMBL" id="EJD76155.1"/>
    </source>
</evidence>
<proteinExistence type="predicted"/>
<reference evidence="2" key="1">
    <citation type="submission" date="2012-04" db="EMBL/GenBank/DDBJ databases">
        <title>The Genome Sequence of Loa loa.</title>
        <authorList>
            <consortium name="The Broad Institute Genome Sequencing Platform"/>
            <consortium name="Broad Institute Genome Sequencing Center for Infectious Disease"/>
            <person name="Nutman T.B."/>
            <person name="Fink D.L."/>
            <person name="Russ C."/>
            <person name="Young S."/>
            <person name="Zeng Q."/>
            <person name="Gargeya S."/>
            <person name="Alvarado L."/>
            <person name="Berlin A."/>
            <person name="Chapman S.B."/>
            <person name="Chen Z."/>
            <person name="Freedman E."/>
            <person name="Gellesch M."/>
            <person name="Goldberg J."/>
            <person name="Griggs A."/>
            <person name="Gujja S."/>
            <person name="Heilman E.R."/>
            <person name="Heiman D."/>
            <person name="Howarth C."/>
            <person name="Mehta T."/>
            <person name="Neiman D."/>
            <person name="Pearson M."/>
            <person name="Roberts A."/>
            <person name="Saif S."/>
            <person name="Shea T."/>
            <person name="Shenoy N."/>
            <person name="Sisk P."/>
            <person name="Stolte C."/>
            <person name="Sykes S."/>
            <person name="White J."/>
            <person name="Yandava C."/>
            <person name="Haas B."/>
            <person name="Henn M.R."/>
            <person name="Nusbaum C."/>
            <person name="Birren B."/>
        </authorList>
    </citation>
    <scope>NUCLEOTIDE SEQUENCE [LARGE SCALE GENOMIC DNA]</scope>
</reference>
<accession>A0A1S0UKR5</accession>
<organism evidence="2">
    <name type="scientific">Loa loa</name>
    <name type="common">Eye worm</name>
    <name type="synonym">Filaria loa</name>
    <dbReference type="NCBI Taxonomy" id="7209"/>
    <lineage>
        <taxon>Eukaryota</taxon>
        <taxon>Metazoa</taxon>
        <taxon>Ecdysozoa</taxon>
        <taxon>Nematoda</taxon>
        <taxon>Chromadorea</taxon>
        <taxon>Rhabditida</taxon>
        <taxon>Spirurina</taxon>
        <taxon>Spiruromorpha</taxon>
        <taxon>Filarioidea</taxon>
        <taxon>Onchocercidae</taxon>
        <taxon>Loa</taxon>
    </lineage>
</organism>
<dbReference type="CTD" id="31251488"/>
<feature type="compositionally biased region" description="Low complexity" evidence="1">
    <location>
        <begin position="8"/>
        <end position="18"/>
    </location>
</feature>
<sequence length="49" mass="5379">MWGTADRSCSSSSNNSSDGSGGDNDGNKCDDNYKERFLSIVHRLICHIK</sequence>
<dbReference type="InParanoid" id="A0A1S0UKR5"/>
<protein>
    <submittedName>
        <fullName evidence="2">Uncharacterized protein</fullName>
    </submittedName>
</protein>
<dbReference type="GeneID" id="31251488"/>
<name>A0A1S0UKR5_LOALO</name>